<feature type="domain" description="HTH marR-type" evidence="4">
    <location>
        <begin position="16"/>
        <end position="148"/>
    </location>
</feature>
<dbReference type="GO" id="GO:0003700">
    <property type="term" value="F:DNA-binding transcription factor activity"/>
    <property type="evidence" value="ECO:0007669"/>
    <property type="project" value="InterPro"/>
</dbReference>
<dbReference type="InterPro" id="IPR036390">
    <property type="entry name" value="WH_DNA-bd_sf"/>
</dbReference>
<dbReference type="PANTHER" id="PTHR33164">
    <property type="entry name" value="TRANSCRIPTIONAL REGULATOR, MARR FAMILY"/>
    <property type="match status" value="1"/>
</dbReference>
<proteinExistence type="predicted"/>
<reference evidence="5 6" key="1">
    <citation type="submission" date="2018-08" db="EMBL/GenBank/DDBJ databases">
        <title>Cellulomonas rhizosphaerae sp. nov., a novel actinomycete isolated from soil.</title>
        <authorList>
            <person name="Tian Y."/>
        </authorList>
    </citation>
    <scope>NUCLEOTIDE SEQUENCE [LARGE SCALE GENOMIC DNA]</scope>
    <source>
        <strain evidence="5 6">NEAU-TCZ24</strain>
    </source>
</reference>
<dbReference type="InterPro" id="IPR023187">
    <property type="entry name" value="Tscrpt_reg_MarR-type_CS"/>
</dbReference>
<sequence>MSVLLDEPERATASPHLTLLRAVEQFTRTLREGGATLARTVDCSRATLAIIRTLDLRGPLPVSEIAQVLRVDISVASRQVSLMVDDGFVERIVDADDRRVRTIALTAAGRRRTREIEHALEARVRDVFAAWSPAEVDAATTVLHRLAAAIDAAEHPHA</sequence>
<dbReference type="OrthoDB" id="3778086at2"/>
<dbReference type="RefSeq" id="WP_118768293.1">
    <property type="nucleotide sequence ID" value="NZ_QWKP01000218.1"/>
</dbReference>
<dbReference type="InterPro" id="IPR039422">
    <property type="entry name" value="MarR/SlyA-like"/>
</dbReference>
<accession>A0A413RI69</accession>
<dbReference type="InterPro" id="IPR036388">
    <property type="entry name" value="WH-like_DNA-bd_sf"/>
</dbReference>
<evidence type="ECO:0000256" key="3">
    <source>
        <dbReference type="ARBA" id="ARBA00023163"/>
    </source>
</evidence>
<name>A0A413RI69_9CELL</name>
<dbReference type="GO" id="GO:0003677">
    <property type="term" value="F:DNA binding"/>
    <property type="evidence" value="ECO:0007669"/>
    <property type="project" value="UniProtKB-KW"/>
</dbReference>
<organism evidence="5 6">
    <name type="scientific">Cellulomonas rhizosphaerae</name>
    <dbReference type="NCBI Taxonomy" id="2293719"/>
    <lineage>
        <taxon>Bacteria</taxon>
        <taxon>Bacillati</taxon>
        <taxon>Actinomycetota</taxon>
        <taxon>Actinomycetes</taxon>
        <taxon>Micrococcales</taxon>
        <taxon>Cellulomonadaceae</taxon>
        <taxon>Cellulomonas</taxon>
    </lineage>
</organism>
<evidence type="ECO:0000259" key="4">
    <source>
        <dbReference type="PROSITE" id="PS50995"/>
    </source>
</evidence>
<dbReference type="SUPFAM" id="SSF46785">
    <property type="entry name" value="Winged helix' DNA-binding domain"/>
    <property type="match status" value="1"/>
</dbReference>
<keyword evidence="3" id="KW-0804">Transcription</keyword>
<comment type="caution">
    <text evidence="5">The sequence shown here is derived from an EMBL/GenBank/DDBJ whole genome shotgun (WGS) entry which is preliminary data.</text>
</comment>
<dbReference type="Pfam" id="PF01047">
    <property type="entry name" value="MarR"/>
    <property type="match status" value="1"/>
</dbReference>
<evidence type="ECO:0000313" key="5">
    <source>
        <dbReference type="EMBL" id="RHA37970.1"/>
    </source>
</evidence>
<keyword evidence="1" id="KW-0805">Transcription regulation</keyword>
<evidence type="ECO:0000313" key="6">
    <source>
        <dbReference type="Proteomes" id="UP000283374"/>
    </source>
</evidence>
<keyword evidence="6" id="KW-1185">Reference proteome</keyword>
<dbReference type="Gene3D" id="1.10.10.10">
    <property type="entry name" value="Winged helix-like DNA-binding domain superfamily/Winged helix DNA-binding domain"/>
    <property type="match status" value="1"/>
</dbReference>
<keyword evidence="2" id="KW-0238">DNA-binding</keyword>
<protein>
    <submittedName>
        <fullName evidence="5">MarR family transcriptional regulator</fullName>
    </submittedName>
</protein>
<evidence type="ECO:0000256" key="2">
    <source>
        <dbReference type="ARBA" id="ARBA00023125"/>
    </source>
</evidence>
<dbReference type="PROSITE" id="PS50995">
    <property type="entry name" value="HTH_MARR_2"/>
    <property type="match status" value="1"/>
</dbReference>
<dbReference type="InterPro" id="IPR000835">
    <property type="entry name" value="HTH_MarR-typ"/>
</dbReference>
<dbReference type="PRINTS" id="PR00598">
    <property type="entry name" value="HTHMARR"/>
</dbReference>
<dbReference type="EMBL" id="QWKP01000218">
    <property type="protein sequence ID" value="RHA37970.1"/>
    <property type="molecule type" value="Genomic_DNA"/>
</dbReference>
<dbReference type="PROSITE" id="PS01117">
    <property type="entry name" value="HTH_MARR_1"/>
    <property type="match status" value="1"/>
</dbReference>
<dbReference type="SMART" id="SM00347">
    <property type="entry name" value="HTH_MARR"/>
    <property type="match status" value="1"/>
</dbReference>
<dbReference type="AlphaFoldDB" id="A0A413RI69"/>
<evidence type="ECO:0000256" key="1">
    <source>
        <dbReference type="ARBA" id="ARBA00023015"/>
    </source>
</evidence>
<gene>
    <name evidence="5" type="ORF">D1825_15360</name>
</gene>
<dbReference type="Proteomes" id="UP000283374">
    <property type="component" value="Unassembled WGS sequence"/>
</dbReference>
<dbReference type="GO" id="GO:0006950">
    <property type="term" value="P:response to stress"/>
    <property type="evidence" value="ECO:0007669"/>
    <property type="project" value="TreeGrafter"/>
</dbReference>
<dbReference type="PANTHER" id="PTHR33164:SF57">
    <property type="entry name" value="MARR-FAMILY TRANSCRIPTIONAL REGULATOR"/>
    <property type="match status" value="1"/>
</dbReference>